<feature type="domain" description="DUF4124" evidence="3">
    <location>
        <begin position="14"/>
        <end position="61"/>
    </location>
</feature>
<comment type="caution">
    <text evidence="4">The sequence shown here is derived from an EMBL/GenBank/DDBJ whole genome shotgun (WGS) entry which is preliminary data.</text>
</comment>
<evidence type="ECO:0000256" key="2">
    <source>
        <dbReference type="SAM" id="SignalP"/>
    </source>
</evidence>
<feature type="region of interest" description="Disordered" evidence="1">
    <location>
        <begin position="72"/>
        <end position="154"/>
    </location>
</feature>
<dbReference type="EMBL" id="PDOB01000016">
    <property type="protein sequence ID" value="PIL39629.1"/>
    <property type="molecule type" value="Genomic_DNA"/>
</dbReference>
<feature type="compositionally biased region" description="Basic and acidic residues" evidence="1">
    <location>
        <begin position="96"/>
        <end position="120"/>
    </location>
</feature>
<evidence type="ECO:0000256" key="1">
    <source>
        <dbReference type="SAM" id="MobiDB-lite"/>
    </source>
</evidence>
<organism evidence="4 5">
    <name type="scientific">Massilia psychrophila</name>
    <dbReference type="NCBI Taxonomy" id="1603353"/>
    <lineage>
        <taxon>Bacteria</taxon>
        <taxon>Pseudomonadati</taxon>
        <taxon>Pseudomonadota</taxon>
        <taxon>Betaproteobacteria</taxon>
        <taxon>Burkholderiales</taxon>
        <taxon>Oxalobacteraceae</taxon>
        <taxon>Telluria group</taxon>
        <taxon>Massilia</taxon>
    </lineage>
</organism>
<dbReference type="AlphaFoldDB" id="A0A2G8T0S8"/>
<name>A0A2G8T0S8_9BURK</name>
<sequence length="176" mass="18931">MNRFLRARLLAAGALLVLSTLAQGQYMWIDEKGIKQFSDRAPPASVPLKNILKAPRGVASAAMGLATAPAGTMASDGGDAPADAKPKQAAPTVAERNADYRKRARDKRESEQKESDERIAKAGQLENCERARSAKQSIDSGARIGIRDKSGERGFMTDEQRVVESTMIDTLLAGCK</sequence>
<dbReference type="OrthoDB" id="9181422at2"/>
<evidence type="ECO:0000313" key="4">
    <source>
        <dbReference type="EMBL" id="PIL39629.1"/>
    </source>
</evidence>
<dbReference type="Proteomes" id="UP000228593">
    <property type="component" value="Unassembled WGS sequence"/>
</dbReference>
<dbReference type="InterPro" id="IPR025392">
    <property type="entry name" value="DUF4124"/>
</dbReference>
<keyword evidence="2" id="KW-0732">Signal</keyword>
<feature type="compositionally biased region" description="Low complexity" evidence="1">
    <location>
        <begin position="79"/>
        <end position="91"/>
    </location>
</feature>
<evidence type="ECO:0000259" key="3">
    <source>
        <dbReference type="Pfam" id="PF13511"/>
    </source>
</evidence>
<feature type="signal peptide" evidence="2">
    <location>
        <begin position="1"/>
        <end position="24"/>
    </location>
</feature>
<evidence type="ECO:0000313" key="5">
    <source>
        <dbReference type="Proteomes" id="UP000228593"/>
    </source>
</evidence>
<feature type="compositionally biased region" description="Basic and acidic residues" evidence="1">
    <location>
        <begin position="145"/>
        <end position="154"/>
    </location>
</feature>
<dbReference type="RefSeq" id="WP_099916220.1">
    <property type="nucleotide sequence ID" value="NZ_BMHS01000009.1"/>
</dbReference>
<proteinExistence type="predicted"/>
<reference evidence="4 5" key="1">
    <citation type="submission" date="2017-10" db="EMBL/GenBank/DDBJ databases">
        <title>Massilia psychrophilum sp. nov., a novel purple-pigmented bacterium isolated from Tianshan glacier, Xinjiang Municipality, China.</title>
        <authorList>
            <person name="Wang H."/>
        </authorList>
    </citation>
    <scope>NUCLEOTIDE SEQUENCE [LARGE SCALE GENOMIC DNA]</scope>
    <source>
        <strain evidence="4 5">JCM 30813</strain>
    </source>
</reference>
<gene>
    <name evidence="4" type="ORF">CR103_12020</name>
</gene>
<dbReference type="Pfam" id="PF13511">
    <property type="entry name" value="DUF4124"/>
    <property type="match status" value="1"/>
</dbReference>
<keyword evidence="5" id="KW-1185">Reference proteome</keyword>
<feature type="chain" id="PRO_5013708311" description="DUF4124 domain-containing protein" evidence="2">
    <location>
        <begin position="25"/>
        <end position="176"/>
    </location>
</feature>
<protein>
    <recommendedName>
        <fullName evidence="3">DUF4124 domain-containing protein</fullName>
    </recommendedName>
</protein>
<accession>A0A2G8T0S8</accession>